<evidence type="ECO:0000256" key="2">
    <source>
        <dbReference type="SAM" id="SignalP"/>
    </source>
</evidence>
<dbReference type="Proteomes" id="UP000664132">
    <property type="component" value="Unassembled WGS sequence"/>
</dbReference>
<proteinExistence type="predicted"/>
<feature type="signal peptide" evidence="2">
    <location>
        <begin position="1"/>
        <end position="16"/>
    </location>
</feature>
<protein>
    <submittedName>
        <fullName evidence="3">Uncharacterized protein</fullName>
    </submittedName>
</protein>
<evidence type="ECO:0000256" key="1">
    <source>
        <dbReference type="SAM" id="MobiDB-lite"/>
    </source>
</evidence>
<feature type="chain" id="PRO_5034713083" evidence="2">
    <location>
        <begin position="17"/>
        <end position="714"/>
    </location>
</feature>
<keyword evidence="2" id="KW-0732">Signal</keyword>
<dbReference type="OrthoDB" id="10532970at2759"/>
<organism evidence="3 4">
    <name type="scientific">Cadophora malorum</name>
    <dbReference type="NCBI Taxonomy" id="108018"/>
    <lineage>
        <taxon>Eukaryota</taxon>
        <taxon>Fungi</taxon>
        <taxon>Dikarya</taxon>
        <taxon>Ascomycota</taxon>
        <taxon>Pezizomycotina</taxon>
        <taxon>Leotiomycetes</taxon>
        <taxon>Helotiales</taxon>
        <taxon>Ploettnerulaceae</taxon>
        <taxon>Cadophora</taxon>
    </lineage>
</organism>
<evidence type="ECO:0000313" key="3">
    <source>
        <dbReference type="EMBL" id="KAG4424777.1"/>
    </source>
</evidence>
<dbReference type="AlphaFoldDB" id="A0A8H8BUV6"/>
<name>A0A8H8BUV6_9HELO</name>
<evidence type="ECO:0000313" key="4">
    <source>
        <dbReference type="Proteomes" id="UP000664132"/>
    </source>
</evidence>
<feature type="region of interest" description="Disordered" evidence="1">
    <location>
        <begin position="140"/>
        <end position="159"/>
    </location>
</feature>
<keyword evidence="4" id="KW-1185">Reference proteome</keyword>
<comment type="caution">
    <text evidence="3">The sequence shown here is derived from an EMBL/GenBank/DDBJ whole genome shotgun (WGS) entry which is preliminary data.</text>
</comment>
<feature type="region of interest" description="Disordered" evidence="1">
    <location>
        <begin position="512"/>
        <end position="533"/>
    </location>
</feature>
<reference evidence="3" key="1">
    <citation type="submission" date="2021-02" db="EMBL/GenBank/DDBJ databases">
        <title>Genome sequence Cadophora malorum strain M34.</title>
        <authorList>
            <person name="Stefanovic E."/>
            <person name="Vu D."/>
            <person name="Scully C."/>
            <person name="Dijksterhuis J."/>
            <person name="Roader J."/>
            <person name="Houbraken J."/>
        </authorList>
    </citation>
    <scope>NUCLEOTIDE SEQUENCE</scope>
    <source>
        <strain evidence="3">M34</strain>
    </source>
</reference>
<gene>
    <name evidence="3" type="ORF">IFR04_002125</name>
</gene>
<sequence>MFRMLWILAYLTLISSFSSNIHTSAFPTPALVPDAPFPILARIPTPDPFQTSQHTLQVNNTPYPEQRFCGFPLSWIYPCKWTSDPAVSRLQKSGPVILVKYIVNIPGTLMDSILSLLTAPKQRDYGKHNSKLQHERDIEYKSGSGLGERTSAQVPTGGETLKRAGLPLFKEHLSSSQSLRVPRIFSLPTLVVGFIGHIPRAVAEIVPSQDLKNTRAAKRDLVCKGGGNEPFHDCHESGSSSLRVPRILMVPVMLFKSVKAIPLGGFATSDESEFRKTWTAPLELESLNGTTAIQEHKTAKGLCRFIIWGYYCRDMLKQAEPDMSYEKCLPDEPSLDPNHQTYTCGHWIIPSAAHTSRTIPRIFTIPVMLLKTVRAIPVSRSTARVSSRAGPKGFITSEAPLQVENLNGTTAIQEQQTASKLCWWFIWGIYCSDKPNRPDMPPPPPYVCRADEPSKSDERQTYTCEYSDKSYAAHMSRSVPRIFTVPVLAAKTVSATSTGLITRLHTFARSRSGNKTFEKRETSSDSKSQNPNCELPCTSSASSLAIPRFFKLPLLVFSLIDKVTSAFLDNRCSGSERQNPDCEVSYPSSSSPLSPPRMFKLPLLAISFFRAFTHATPFPRLVTITNSMADPNFDLVRKSVSEIVDGLGQWLGRRTKVDWAGGPCREEGDGTGPIQCGKTRRAVLDSAGSRDGVGGVRMAGLGVAGVAIVFAGSL</sequence>
<dbReference type="EMBL" id="JAFJYH010000017">
    <property type="protein sequence ID" value="KAG4424777.1"/>
    <property type="molecule type" value="Genomic_DNA"/>
</dbReference>
<accession>A0A8H8BUV6</accession>